<reference evidence="1" key="1">
    <citation type="submission" date="2021-02" db="EMBL/GenBank/DDBJ databases">
        <title>Genome-Resolved Metagenomics of a Microbial Community Performing Photosynthetic Biological Nutrient Removal.</title>
        <authorList>
            <person name="Mcdaniel E.A."/>
        </authorList>
    </citation>
    <scope>NUCLEOTIDE SEQUENCE</scope>
    <source>
        <strain evidence="1">UWPOB_OBS1</strain>
    </source>
</reference>
<gene>
    <name evidence="1" type="ORF">J0M35_11780</name>
</gene>
<dbReference type="SUPFAM" id="SSF82185">
    <property type="entry name" value="Histone H3 K4-specific methyltransferase SET7/9 N-terminal domain"/>
    <property type="match status" value="1"/>
</dbReference>
<comment type="caution">
    <text evidence="1">The sequence shown here is derived from an EMBL/GenBank/DDBJ whole genome shotgun (WGS) entry which is preliminary data.</text>
</comment>
<dbReference type="EMBL" id="JAFLCK010000015">
    <property type="protein sequence ID" value="MBN8661037.1"/>
    <property type="molecule type" value="Genomic_DNA"/>
</dbReference>
<dbReference type="Gene3D" id="2.20.110.10">
    <property type="entry name" value="Histone H3 K4-specific methyltransferase SET7/9 N-terminal domain"/>
    <property type="match status" value="1"/>
</dbReference>
<protein>
    <submittedName>
        <fullName evidence="1">Uncharacterized protein</fullName>
    </submittedName>
</protein>
<organism evidence="1 2">
    <name type="scientific">Candidatus Obscuribacter phosphatis</name>
    <dbReference type="NCBI Taxonomy" id="1906157"/>
    <lineage>
        <taxon>Bacteria</taxon>
        <taxon>Bacillati</taxon>
        <taxon>Candidatus Melainabacteria</taxon>
        <taxon>Candidatus Obscuribacterales</taxon>
        <taxon>Candidatus Obscuribacteraceae</taxon>
        <taxon>Candidatus Obscuribacter</taxon>
    </lineage>
</organism>
<dbReference type="Proteomes" id="UP000664277">
    <property type="component" value="Unassembled WGS sequence"/>
</dbReference>
<proteinExistence type="predicted"/>
<accession>A0A8J7PN33</accession>
<evidence type="ECO:0000313" key="2">
    <source>
        <dbReference type="Proteomes" id="UP000664277"/>
    </source>
</evidence>
<name>A0A8J7PN33_9BACT</name>
<sequence>MKERKMEIVRPKGVPDAATWNKDDKLWQLGAFSPKFKKKQVPSGQWHYWSKIGSLVCVAHFDENGSYDGSIECFHPDGSLASRGFWKNGSRCGHFVFIRCEGETDQAYPANHETWRYEFDSNANWEEHDEHWYLKDGTECTSDGRSLAEAFDLDVFFLNAEPDNFVQMKLPEFARLYQPSQASQAELAERFQERERERETLVQNLQEIWGVAPPALVDTLYWLGQVQDDQCLQTSGPATVRRFDGNIWQALITNPYENINEEIAGAFMGAVKLGRTGDSDGIWGTLFSKASGLPHEAIYQWSHDTYCIDDVLALSYDDFAFQVALCQGSVSERLSLACEEQGWAKLAGRVATPYHLSGRIADSDAIDFEAARHDRDNLYRRNFWRSYWIIELLKAPSYFKLSQFKETIFPGCFDITGGAPSFSQGLALGLEIPPVAINILFTLFFLSEDERLKEAAAVFKGSKAKIVRDLVELLDEVGEGLVLDSYGEKIDLLERRKLINKQDAIESCHGEVQTEDPLCHLSPLNRLVLSYLLENNKNAGQAGQQALFQEALWFLQERDSKAIEEFERAFWRLLEQGKPAPLGLCFAISDKGCLTPTPDLQNAVRQFLTLTDVTDQYFIKRTIACLVIAAGRDPFLLSYAGRLIKEIEAECAGLKDFEARMALSSYDQILKELMKGIRYVLPFLEQKQIEESGLTCKSLLALQSLYIKNYSFENATELLITLIALGEEADRLLPLIRGLLSANDSPPQIASLLAIENLIDRFSEENLREFATLSFRNPDENDSAVTLAYGRAGLALSKRFPELLQSFAIEEILENVAELSCYGEERWLDFRLLLCDTALKHQDLPLDKIEPLLLLPFAGASLHRAWQKVLDSRQPAKQASGSTVVSLPFLVCHGLEQLARKQLGAKQPDLAQFEGDILKDPQFLESLLPLLDRDDLVGLDLLFDLLSEAPLRKALFPLQQMVLKLRSHFRAIDPGSSLPQVLSSAIRALTRHIALFSKEEVNSPQLGLSIGGAEFLLELLGNEQLAEPVLQEVSYLSISSLASETAQRLVEALIKIALGDRGWRRYKIAVWLSDQYAAISNDPDISKILSNYKVDQRKLKTWQK</sequence>
<evidence type="ECO:0000313" key="1">
    <source>
        <dbReference type="EMBL" id="MBN8661037.1"/>
    </source>
</evidence>
<dbReference type="AlphaFoldDB" id="A0A8J7PN33"/>